<reference evidence="5 6" key="1">
    <citation type="submission" date="2023-12" db="EMBL/GenBank/DDBJ databases">
        <title>novel species in genus Nocarida.</title>
        <authorList>
            <person name="Li Z."/>
        </authorList>
    </citation>
    <scope>NUCLEOTIDE SEQUENCE [LARGE SCALE GENOMIC DNA]</scope>
    <source>
        <strain evidence="5 6">CDC186</strain>
    </source>
</reference>
<comment type="caution">
    <text evidence="5">The sequence shown here is derived from an EMBL/GenBank/DDBJ whole genome shotgun (WGS) entry which is preliminary data.</text>
</comment>
<dbReference type="InterPro" id="IPR029058">
    <property type="entry name" value="AB_hydrolase_fold"/>
</dbReference>
<comment type="similarity">
    <text evidence="1">Belongs to the peptidase S33 family.</text>
</comment>
<dbReference type="PANTHER" id="PTHR21661:SF35">
    <property type="entry name" value="EPOXIDE HYDROLASE"/>
    <property type="match status" value="1"/>
</dbReference>
<evidence type="ECO:0000313" key="5">
    <source>
        <dbReference type="EMBL" id="MEB3514754.1"/>
    </source>
</evidence>
<evidence type="ECO:0000256" key="1">
    <source>
        <dbReference type="ARBA" id="ARBA00010088"/>
    </source>
</evidence>
<evidence type="ECO:0000313" key="6">
    <source>
        <dbReference type="Proteomes" id="UP001348098"/>
    </source>
</evidence>
<dbReference type="EMBL" id="JAYKYQ010000022">
    <property type="protein sequence ID" value="MEB3514754.1"/>
    <property type="molecule type" value="Genomic_DNA"/>
</dbReference>
<name>A0ABU6B4Z9_9NOCA</name>
<keyword evidence="6" id="KW-1185">Reference proteome</keyword>
<accession>A0ABU6B4Z9</accession>
<dbReference type="PANTHER" id="PTHR21661">
    <property type="entry name" value="EPOXIDE HYDROLASE 1-RELATED"/>
    <property type="match status" value="1"/>
</dbReference>
<dbReference type="Proteomes" id="UP001348098">
    <property type="component" value="Unassembled WGS sequence"/>
</dbReference>
<dbReference type="InterPro" id="IPR016292">
    <property type="entry name" value="Epoxide_hydrolase"/>
</dbReference>
<evidence type="ECO:0000256" key="3">
    <source>
        <dbReference type="ARBA" id="ARBA00022801"/>
    </source>
</evidence>
<feature type="domain" description="Epoxide hydrolase N-terminal" evidence="4">
    <location>
        <begin position="5"/>
        <end position="110"/>
    </location>
</feature>
<proteinExistence type="inferred from homology"/>
<dbReference type="InterPro" id="IPR010497">
    <property type="entry name" value="Epoxide_hydro_N"/>
</dbReference>
<keyword evidence="2" id="KW-0058">Aromatic hydrocarbons catabolism</keyword>
<keyword evidence="3 5" id="KW-0378">Hydrolase</keyword>
<dbReference type="Gene3D" id="3.40.50.1820">
    <property type="entry name" value="alpha/beta hydrolase"/>
    <property type="match status" value="1"/>
</dbReference>
<sequence length="383" mass="42647">MTNDITPFRIDIPQRQLDDLRSRLDATRWPAPLPGDGWDTGVPTAWLRELVDHWRTGYDWRAAEAQLNAYPQYTTEIDGQNIHFLHVRSPESGALPLLLTHGWPGSVAEFLDVIGPLSDPRAHGGDPADAFHLVIPSLPGFGFSGPVAEAGWTIERIAKAWAELMRRLGYERYGVQGGDIGGAVSPEVGRTAPDQVVGVHVNGAPGLPPLPRAEAELASLTELERDRVRRMQAFMREEYGYIAVQSTRPQALAYGLTDSPVGQLAWIMDKFREWTHPRTVEPDKILGRDRLLTNVMIYWLTGTAGSSAYVGYAQDAPWGEPKRNSGVPTAALVFAHDVGIRRYAEEEHTITRWNDVDRGGHFAAMEEPALLTADIREFFRDLR</sequence>
<evidence type="ECO:0000256" key="2">
    <source>
        <dbReference type="ARBA" id="ARBA00022797"/>
    </source>
</evidence>
<dbReference type="PRINTS" id="PR00412">
    <property type="entry name" value="EPOXHYDRLASE"/>
</dbReference>
<dbReference type="PIRSF" id="PIRSF001112">
    <property type="entry name" value="Epoxide_hydrolase"/>
    <property type="match status" value="1"/>
</dbReference>
<dbReference type="Pfam" id="PF06441">
    <property type="entry name" value="EHN"/>
    <property type="match status" value="1"/>
</dbReference>
<evidence type="ECO:0000259" key="4">
    <source>
        <dbReference type="Pfam" id="PF06441"/>
    </source>
</evidence>
<protein>
    <submittedName>
        <fullName evidence="5">Epoxide hydrolase</fullName>
    </submittedName>
</protein>
<dbReference type="InterPro" id="IPR000639">
    <property type="entry name" value="Epox_hydrolase-like"/>
</dbReference>
<organism evidence="5 6">
    <name type="scientific">Nocardia implantans</name>
    <dbReference type="NCBI Taxonomy" id="3108168"/>
    <lineage>
        <taxon>Bacteria</taxon>
        <taxon>Bacillati</taxon>
        <taxon>Actinomycetota</taxon>
        <taxon>Actinomycetes</taxon>
        <taxon>Mycobacteriales</taxon>
        <taxon>Nocardiaceae</taxon>
        <taxon>Nocardia</taxon>
    </lineage>
</organism>
<gene>
    <name evidence="5" type="ORF">U3653_32425</name>
</gene>
<dbReference type="SUPFAM" id="SSF53474">
    <property type="entry name" value="alpha/beta-Hydrolases"/>
    <property type="match status" value="1"/>
</dbReference>
<dbReference type="GO" id="GO:0016787">
    <property type="term" value="F:hydrolase activity"/>
    <property type="evidence" value="ECO:0007669"/>
    <property type="project" value="UniProtKB-KW"/>
</dbReference>
<dbReference type="RefSeq" id="WP_195078335.1">
    <property type="nucleotide sequence ID" value="NZ_JAYESH010000004.1"/>
</dbReference>